<dbReference type="InterPro" id="IPR041656">
    <property type="entry name" value="TPR_5"/>
</dbReference>
<keyword evidence="3" id="KW-1185">Reference proteome</keyword>
<dbReference type="SUPFAM" id="SSF48452">
    <property type="entry name" value="TPR-like"/>
    <property type="match status" value="1"/>
</dbReference>
<dbReference type="Gene3D" id="1.25.40.10">
    <property type="entry name" value="Tetratricopeptide repeat domain"/>
    <property type="match status" value="1"/>
</dbReference>
<proteinExistence type="predicted"/>
<dbReference type="Pfam" id="PF12688">
    <property type="entry name" value="TPR_5"/>
    <property type="match status" value="1"/>
</dbReference>
<accession>A0ABY4FJL1</accession>
<dbReference type="RefSeq" id="WP_244726586.1">
    <property type="nucleotide sequence ID" value="NZ_CP095045.1"/>
</dbReference>
<protein>
    <submittedName>
        <fullName evidence="2">Tetratricopeptide repeat protein</fullName>
    </submittedName>
</protein>
<organism evidence="2 3">
    <name type="scientific">Leucobacter allii</name>
    <dbReference type="NCBI Taxonomy" id="2932247"/>
    <lineage>
        <taxon>Bacteria</taxon>
        <taxon>Bacillati</taxon>
        <taxon>Actinomycetota</taxon>
        <taxon>Actinomycetes</taxon>
        <taxon>Micrococcales</taxon>
        <taxon>Microbacteriaceae</taxon>
        <taxon>Leucobacter</taxon>
    </lineage>
</organism>
<dbReference type="EMBL" id="CP095045">
    <property type="protein sequence ID" value="UOQ56326.1"/>
    <property type="molecule type" value="Genomic_DNA"/>
</dbReference>
<sequence length="180" mass="19902">MTGSWEARIDAYWATADDARPEEALREMRALVSERPADDPDALYEWASVHDFLGREREAVPLYEAALRAGLAGDRERQAVIQLASSLRNTGRPEEAIRLLRDRPAAASPDATVVGDAPRAFLALALRDAGRTDEALRVALTALARTLPRYRAAVERYAEELIEAPAADPLDPPQPRYISR</sequence>
<name>A0ABY4FJL1_9MICO</name>
<feature type="domain" description="Tetratrico peptide repeat group 5" evidence="1">
    <location>
        <begin position="41"/>
        <end position="161"/>
    </location>
</feature>
<dbReference type="Proteomes" id="UP000831786">
    <property type="component" value="Chromosome"/>
</dbReference>
<evidence type="ECO:0000313" key="3">
    <source>
        <dbReference type="Proteomes" id="UP000831786"/>
    </source>
</evidence>
<evidence type="ECO:0000259" key="1">
    <source>
        <dbReference type="Pfam" id="PF12688"/>
    </source>
</evidence>
<dbReference type="InterPro" id="IPR011990">
    <property type="entry name" value="TPR-like_helical_dom_sf"/>
</dbReference>
<gene>
    <name evidence="2" type="ORF">MUN78_11610</name>
</gene>
<evidence type="ECO:0000313" key="2">
    <source>
        <dbReference type="EMBL" id="UOQ56326.1"/>
    </source>
</evidence>
<reference evidence="2 3" key="1">
    <citation type="submission" date="2022-04" db="EMBL/GenBank/DDBJ databases">
        <title>Leucobacter sp. isolated from rhizosphere of garlic.</title>
        <authorList>
            <person name="Won M."/>
            <person name="Lee C.-M."/>
            <person name="Woen H.-Y."/>
            <person name="Kwon S.-W."/>
        </authorList>
    </citation>
    <scope>NUCLEOTIDE SEQUENCE [LARGE SCALE GENOMIC DNA]</scope>
    <source>
        <strain evidence="2 3">H21R-40</strain>
    </source>
</reference>